<dbReference type="AlphaFoldDB" id="A0A6J4SW44"/>
<dbReference type="InterPro" id="IPR032524">
    <property type="entry name" value="ABC_tran_C"/>
</dbReference>
<dbReference type="Pfam" id="PF16326">
    <property type="entry name" value="ABC_tran_CTD"/>
    <property type="match status" value="1"/>
</dbReference>
<evidence type="ECO:0000313" key="3">
    <source>
        <dbReference type="EMBL" id="CAA9506916.1"/>
    </source>
</evidence>
<sequence length="62" mass="6875">VQRLERALERIEGREAELHEAMASSATDHERLRSLDAELAALVAEREALESAWLETSASLEG</sequence>
<dbReference type="EMBL" id="CADCVS010000295">
    <property type="protein sequence ID" value="CAA9506916.1"/>
    <property type="molecule type" value="Genomic_DNA"/>
</dbReference>
<accession>A0A6J4SW44</accession>
<dbReference type="GO" id="GO:0003677">
    <property type="term" value="F:DNA binding"/>
    <property type="evidence" value="ECO:0007669"/>
    <property type="project" value="InterPro"/>
</dbReference>
<feature type="domain" description="ABC transporter Uup C-terminal" evidence="2">
    <location>
        <begin position="2"/>
        <end position="56"/>
    </location>
</feature>
<evidence type="ECO:0000259" key="2">
    <source>
        <dbReference type="Pfam" id="PF16326"/>
    </source>
</evidence>
<feature type="coiled-coil region" evidence="1">
    <location>
        <begin position="1"/>
        <end position="52"/>
    </location>
</feature>
<evidence type="ECO:0000256" key="1">
    <source>
        <dbReference type="SAM" id="Coils"/>
    </source>
</evidence>
<protein>
    <recommendedName>
        <fullName evidence="2">ABC transporter Uup C-terminal domain-containing protein</fullName>
    </recommendedName>
</protein>
<reference evidence="3" key="1">
    <citation type="submission" date="2020-02" db="EMBL/GenBank/DDBJ databases">
        <authorList>
            <person name="Meier V. D."/>
        </authorList>
    </citation>
    <scope>NUCLEOTIDE SEQUENCE</scope>
    <source>
        <strain evidence="3">AVDCRST_MAG30</strain>
    </source>
</reference>
<organism evidence="3">
    <name type="scientific">uncultured Solirubrobacteraceae bacterium</name>
    <dbReference type="NCBI Taxonomy" id="1162706"/>
    <lineage>
        <taxon>Bacteria</taxon>
        <taxon>Bacillati</taxon>
        <taxon>Actinomycetota</taxon>
        <taxon>Thermoleophilia</taxon>
        <taxon>Solirubrobacterales</taxon>
        <taxon>Solirubrobacteraceae</taxon>
        <taxon>environmental samples</taxon>
    </lineage>
</organism>
<name>A0A6J4SW44_9ACTN</name>
<keyword evidence="1" id="KW-0175">Coiled coil</keyword>
<feature type="non-terminal residue" evidence="3">
    <location>
        <position position="1"/>
    </location>
</feature>
<proteinExistence type="predicted"/>
<gene>
    <name evidence="3" type="ORF">AVDCRST_MAG30-2248</name>
</gene>